<evidence type="ECO:0000313" key="3">
    <source>
        <dbReference type="EMBL" id="HDP78958.1"/>
    </source>
</evidence>
<protein>
    <submittedName>
        <fullName evidence="3">ATP-binding protein</fullName>
    </submittedName>
</protein>
<dbReference type="InterPro" id="IPR025420">
    <property type="entry name" value="DUF4143"/>
</dbReference>
<dbReference type="Pfam" id="PF13635">
    <property type="entry name" value="DUF4143"/>
    <property type="match status" value="1"/>
</dbReference>
<comment type="caution">
    <text evidence="3">The sequence shown here is derived from an EMBL/GenBank/DDBJ whole genome shotgun (WGS) entry which is preliminary data.</text>
</comment>
<dbReference type="PANTHER" id="PTHR33295">
    <property type="entry name" value="ATPASE"/>
    <property type="match status" value="1"/>
</dbReference>
<name>A0A7C1CWU3_9BACT</name>
<evidence type="ECO:0000259" key="1">
    <source>
        <dbReference type="Pfam" id="PF13173"/>
    </source>
</evidence>
<dbReference type="AlphaFoldDB" id="A0A7C1CWU3"/>
<dbReference type="SUPFAM" id="SSF52540">
    <property type="entry name" value="P-loop containing nucleoside triphosphate hydrolases"/>
    <property type="match status" value="1"/>
</dbReference>
<dbReference type="InterPro" id="IPR027417">
    <property type="entry name" value="P-loop_NTPase"/>
</dbReference>
<gene>
    <name evidence="3" type="ORF">ENN47_12440</name>
</gene>
<dbReference type="GO" id="GO:0005524">
    <property type="term" value="F:ATP binding"/>
    <property type="evidence" value="ECO:0007669"/>
    <property type="project" value="UniProtKB-KW"/>
</dbReference>
<accession>A0A7C1CWU3</accession>
<sequence length="442" mass="51363">MTDQQMFSVLARWNYWEDRSLPDLVYRREVGEIEEFLDSNFVQIVRGPRRSGKSSLLKLVYRKLLESVDKLSFLFLNLEDVSLSMEEKTPVLLEKLYRLYRQRVNPVGKTYMFVDEIQHIRGWEQWIETYRESGEVKFIVIGSSSKLSSKELGTLLTGRHIDLTLLPFSFADFVRSKGIEVSSLSVELKSDLIKNLLFGYLDSGGFPEILLNFPEENGTKILEAYFDDIIYRDIVERWNIRDALLTRRIALYALKNSGNLLSYRKIQKALEQISGKTSTSTISENMSHLSEAYILFEVELHTNSVKKALINPRKVYSVDTGLRKAVVKPLTEDYGRDGENIVFLELLRRGYKVTFWKTDKTEVDFVASGKTGDLVINVTMSNLDDLDLRERELRGLLEFEGERSRRILLNSDIEDTLKIHDKTIELIPIWKWLLIEDFLPSR</sequence>
<feature type="domain" description="AAA" evidence="1">
    <location>
        <begin position="42"/>
        <end position="173"/>
    </location>
</feature>
<keyword evidence="3" id="KW-0547">Nucleotide-binding</keyword>
<dbReference type="EMBL" id="DSBT01000382">
    <property type="protein sequence ID" value="HDP78958.1"/>
    <property type="molecule type" value="Genomic_DNA"/>
</dbReference>
<dbReference type="Proteomes" id="UP000886198">
    <property type="component" value="Unassembled WGS sequence"/>
</dbReference>
<keyword evidence="3" id="KW-0067">ATP-binding</keyword>
<feature type="domain" description="DUF4143" evidence="2">
    <location>
        <begin position="232"/>
        <end position="374"/>
    </location>
</feature>
<proteinExistence type="predicted"/>
<evidence type="ECO:0000259" key="2">
    <source>
        <dbReference type="Pfam" id="PF13635"/>
    </source>
</evidence>
<dbReference type="PANTHER" id="PTHR33295:SF19">
    <property type="entry name" value="ARCHAEAL ATPASE"/>
    <property type="match status" value="1"/>
</dbReference>
<reference evidence="3" key="1">
    <citation type="journal article" date="2020" name="mSystems">
        <title>Genome- and Community-Level Interaction Insights into Carbon Utilization and Element Cycling Functions of Hydrothermarchaeota in Hydrothermal Sediment.</title>
        <authorList>
            <person name="Zhou Z."/>
            <person name="Liu Y."/>
            <person name="Xu W."/>
            <person name="Pan J."/>
            <person name="Luo Z.H."/>
            <person name="Li M."/>
        </authorList>
    </citation>
    <scope>NUCLEOTIDE SEQUENCE [LARGE SCALE GENOMIC DNA]</scope>
    <source>
        <strain evidence="3">SpSt-1179</strain>
    </source>
</reference>
<dbReference type="Pfam" id="PF13173">
    <property type="entry name" value="AAA_14"/>
    <property type="match status" value="1"/>
</dbReference>
<dbReference type="InterPro" id="IPR041682">
    <property type="entry name" value="AAA_14"/>
</dbReference>
<organism evidence="3">
    <name type="scientific">Mesotoga infera</name>
    <dbReference type="NCBI Taxonomy" id="1236046"/>
    <lineage>
        <taxon>Bacteria</taxon>
        <taxon>Thermotogati</taxon>
        <taxon>Thermotogota</taxon>
        <taxon>Thermotogae</taxon>
        <taxon>Kosmotogales</taxon>
        <taxon>Kosmotogaceae</taxon>
        <taxon>Mesotoga</taxon>
    </lineage>
</organism>